<dbReference type="Proteomes" id="UP000824998">
    <property type="component" value="Unassembled WGS sequence"/>
</dbReference>
<feature type="region of interest" description="Disordered" evidence="1">
    <location>
        <begin position="130"/>
        <end position="170"/>
    </location>
</feature>
<reference evidence="2" key="1">
    <citation type="journal article" date="2021" name="IMA Fungus">
        <title>Genomic characterization of three marine fungi, including Emericellopsis atlantica sp. nov. with signatures of a generalist lifestyle and marine biomass degradation.</title>
        <authorList>
            <person name="Hagestad O.C."/>
            <person name="Hou L."/>
            <person name="Andersen J.H."/>
            <person name="Hansen E.H."/>
            <person name="Altermark B."/>
            <person name="Li C."/>
            <person name="Kuhnert E."/>
            <person name="Cox R.J."/>
            <person name="Crous P.W."/>
            <person name="Spatafora J.W."/>
            <person name="Lail K."/>
            <person name="Amirebrahimi M."/>
            <person name="Lipzen A."/>
            <person name="Pangilinan J."/>
            <person name="Andreopoulos W."/>
            <person name="Hayes R.D."/>
            <person name="Ng V."/>
            <person name="Grigoriev I.V."/>
            <person name="Jackson S.A."/>
            <person name="Sutton T.D.S."/>
            <person name="Dobson A.D.W."/>
            <person name="Rama T."/>
        </authorList>
    </citation>
    <scope>NUCLEOTIDE SEQUENCE</scope>
    <source>
        <strain evidence="2">TRa018bII</strain>
    </source>
</reference>
<accession>A0A9P8C7H4</accession>
<dbReference type="AlphaFoldDB" id="A0A9P8C7H4"/>
<keyword evidence="3" id="KW-1185">Reference proteome</keyword>
<evidence type="ECO:0000313" key="3">
    <source>
        <dbReference type="Proteomes" id="UP000824998"/>
    </source>
</evidence>
<protein>
    <submittedName>
        <fullName evidence="2">Uncharacterized protein</fullName>
    </submittedName>
</protein>
<organism evidence="2 3">
    <name type="scientific">Amylocarpus encephaloides</name>
    <dbReference type="NCBI Taxonomy" id="45428"/>
    <lineage>
        <taxon>Eukaryota</taxon>
        <taxon>Fungi</taxon>
        <taxon>Dikarya</taxon>
        <taxon>Ascomycota</taxon>
        <taxon>Pezizomycotina</taxon>
        <taxon>Leotiomycetes</taxon>
        <taxon>Helotiales</taxon>
        <taxon>Helotiales incertae sedis</taxon>
        <taxon>Amylocarpus</taxon>
    </lineage>
</organism>
<evidence type="ECO:0000256" key="1">
    <source>
        <dbReference type="SAM" id="MobiDB-lite"/>
    </source>
</evidence>
<dbReference type="EMBL" id="MU251411">
    <property type="protein sequence ID" value="KAG9236292.1"/>
    <property type="molecule type" value="Genomic_DNA"/>
</dbReference>
<comment type="caution">
    <text evidence="2">The sequence shown here is derived from an EMBL/GenBank/DDBJ whole genome shotgun (WGS) entry which is preliminary data.</text>
</comment>
<proteinExistence type="predicted"/>
<evidence type="ECO:0000313" key="2">
    <source>
        <dbReference type="EMBL" id="KAG9236292.1"/>
    </source>
</evidence>
<sequence length="206" mass="23621">MRNVDHERRHIELQYMNEKPMILKGTGDASGRMRLTFFGNPGERKSQFAALDAIGPSWMLTLNGDLEQMGIANGRSMDSPDSIAEFITEKRNLQSNIATVSHPLLDHRHSPTPPQPRKRQRAAEILAREDEEAGSEEEMMVHAHPQPPPRMRPPETWQTKQDQEKETTSAQRLVLSFDELWGNIQELRRAEDKHGKPHSRLRFGTD</sequence>
<feature type="region of interest" description="Disordered" evidence="1">
    <location>
        <begin position="104"/>
        <end position="123"/>
    </location>
</feature>
<name>A0A9P8C7H4_9HELO</name>
<gene>
    <name evidence="2" type="ORF">BJ875DRAFT_482451</name>
</gene>